<dbReference type="Pfam" id="PF12271">
    <property type="entry name" value="Chs7"/>
    <property type="match status" value="1"/>
</dbReference>
<evidence type="ECO:0000313" key="3">
    <source>
        <dbReference type="Proteomes" id="UP000012174"/>
    </source>
</evidence>
<keyword evidence="1" id="KW-0472">Membrane</keyword>
<dbReference type="PANTHER" id="PTHR35329:SF1">
    <property type="entry name" value="CHITIN SYNTHASE EXPORT CHAPERONE"/>
    <property type="match status" value="1"/>
</dbReference>
<dbReference type="AlphaFoldDB" id="M7SGI3"/>
<proteinExistence type="predicted"/>
<dbReference type="InterPro" id="IPR022057">
    <property type="entry name" value="Chs7"/>
</dbReference>
<dbReference type="HOGENOM" id="CLU_050424_0_1_1"/>
<dbReference type="GO" id="GO:0006457">
    <property type="term" value="P:protein folding"/>
    <property type="evidence" value="ECO:0007669"/>
    <property type="project" value="TreeGrafter"/>
</dbReference>
<dbReference type="EMBL" id="KB707252">
    <property type="protein sequence ID" value="EMR63257.1"/>
    <property type="molecule type" value="Genomic_DNA"/>
</dbReference>
<feature type="transmembrane region" description="Helical" evidence="1">
    <location>
        <begin position="250"/>
        <end position="271"/>
    </location>
</feature>
<accession>M7SGI3</accession>
<evidence type="ECO:0000256" key="1">
    <source>
        <dbReference type="SAM" id="Phobius"/>
    </source>
</evidence>
<dbReference type="eggNOG" id="ENOG502QTJE">
    <property type="taxonomic scope" value="Eukaryota"/>
</dbReference>
<dbReference type="GO" id="GO:0051082">
    <property type="term" value="F:unfolded protein binding"/>
    <property type="evidence" value="ECO:0007669"/>
    <property type="project" value="TreeGrafter"/>
</dbReference>
<feature type="transmembrane region" description="Helical" evidence="1">
    <location>
        <begin position="218"/>
        <end position="238"/>
    </location>
</feature>
<gene>
    <name evidence="2" type="ORF">UCREL1_9806</name>
</gene>
<feature type="transmembrane region" description="Helical" evidence="1">
    <location>
        <begin position="113"/>
        <end position="135"/>
    </location>
</feature>
<feature type="transmembrane region" description="Helical" evidence="1">
    <location>
        <begin position="42"/>
        <end position="62"/>
    </location>
</feature>
<organism evidence="2 3">
    <name type="scientific">Eutypa lata (strain UCR-EL1)</name>
    <name type="common">Grapevine dieback disease fungus</name>
    <name type="synonym">Eutypa armeniacae</name>
    <dbReference type="NCBI Taxonomy" id="1287681"/>
    <lineage>
        <taxon>Eukaryota</taxon>
        <taxon>Fungi</taxon>
        <taxon>Dikarya</taxon>
        <taxon>Ascomycota</taxon>
        <taxon>Pezizomycotina</taxon>
        <taxon>Sordariomycetes</taxon>
        <taxon>Xylariomycetidae</taxon>
        <taxon>Xylariales</taxon>
        <taxon>Diatrypaceae</taxon>
        <taxon>Eutypa</taxon>
    </lineage>
</organism>
<feature type="transmembrane region" description="Helical" evidence="1">
    <location>
        <begin position="82"/>
        <end position="101"/>
    </location>
</feature>
<dbReference type="Proteomes" id="UP000012174">
    <property type="component" value="Unassembled WGS sequence"/>
</dbReference>
<feature type="transmembrane region" description="Helical" evidence="1">
    <location>
        <begin position="141"/>
        <end position="162"/>
    </location>
</feature>
<dbReference type="OrthoDB" id="5582162at2759"/>
<keyword evidence="3" id="KW-1185">Reference proteome</keyword>
<keyword evidence="1" id="KW-1133">Transmembrane helix</keyword>
<dbReference type="KEGG" id="ela:UCREL1_9806"/>
<dbReference type="GO" id="GO:0005789">
    <property type="term" value="C:endoplasmic reticulum membrane"/>
    <property type="evidence" value="ECO:0007669"/>
    <property type="project" value="TreeGrafter"/>
</dbReference>
<keyword evidence="1" id="KW-0812">Transmembrane</keyword>
<name>M7SGI3_EUTLA</name>
<protein>
    <submittedName>
        <fullName evidence="2">Putative chitin synthase export chaperone protein</fullName>
    </submittedName>
</protein>
<evidence type="ECO:0000313" key="2">
    <source>
        <dbReference type="EMBL" id="EMR63257.1"/>
    </source>
</evidence>
<dbReference type="PANTHER" id="PTHR35329">
    <property type="entry name" value="CHITIN SYNTHASE EXPORT CHAPERONE"/>
    <property type="match status" value="1"/>
</dbReference>
<feature type="transmembrane region" description="Helical" evidence="1">
    <location>
        <begin position="183"/>
        <end position="212"/>
    </location>
</feature>
<dbReference type="STRING" id="1287681.M7SGI3"/>
<reference evidence="3" key="1">
    <citation type="journal article" date="2013" name="Genome Announc.">
        <title>Draft genome sequence of the grapevine dieback fungus Eutypa lata UCR-EL1.</title>
        <authorList>
            <person name="Blanco-Ulate B."/>
            <person name="Rolshausen P.E."/>
            <person name="Cantu D."/>
        </authorList>
    </citation>
    <scope>NUCLEOTIDE SEQUENCE [LARGE SCALE GENOMIC DNA]</scope>
    <source>
        <strain evidence="3">UCR-EL1</strain>
    </source>
</reference>
<sequence length="290" mass="31661">MYVKAQIPTDRRVLSGTGSQNSDGWADGCELQGIPLKNDQKLGNLGSILLCGIAIAVTAFLMLRSERKKAAVGRSREMQLFLLSYIIVEICEIFTVGEFPLNSTVRIAFTGVHIGMITATTWILMLNGVVGYQIIDDGTPMSVGLMLLSGAALFVGTGYITLDTGYGWTGYWDSSLQSPYRNIALYVLYQLAPLIFLVAFFVLEAILVVRILGEIRPMLYLTGAGVLFAIGQIFNYVISRYICDGTAGKIDGSLFETLFTLAAVVMIWVFWSSITEDDWPVATAGPTGYP</sequence>
<dbReference type="OMA" id="VWAFWSS"/>